<dbReference type="EMBL" id="JACDTQ010000157">
    <property type="protein sequence ID" value="KAF5928972.1"/>
    <property type="molecule type" value="Genomic_DNA"/>
</dbReference>
<evidence type="ECO:0000313" key="13">
    <source>
        <dbReference type="Proteomes" id="UP000551758"/>
    </source>
</evidence>
<dbReference type="InterPro" id="IPR050427">
    <property type="entry name" value="Olfactory_Receptors"/>
</dbReference>
<evidence type="ECO:0000256" key="7">
    <source>
        <dbReference type="ARBA" id="ARBA00023040"/>
    </source>
</evidence>
<evidence type="ECO:0000256" key="4">
    <source>
        <dbReference type="ARBA" id="ARBA00022475"/>
    </source>
</evidence>
<comment type="subcellular location">
    <subcellularLocation>
        <location evidence="2">Cell membrane</location>
        <topology evidence="2">Multi-pass membrane protein</topology>
    </subcellularLocation>
</comment>
<dbReference type="FunFam" id="1.10.1220.70:FF:000001">
    <property type="entry name" value="Olfactory receptor"/>
    <property type="match status" value="1"/>
</dbReference>
<comment type="similarity">
    <text evidence="3">Belongs to the G-protein coupled receptor 1 family.</text>
</comment>
<dbReference type="GO" id="GO:0004930">
    <property type="term" value="F:G protein-coupled receptor activity"/>
    <property type="evidence" value="ECO:0007669"/>
    <property type="project" value="UniProtKB-KW"/>
</dbReference>
<comment type="function">
    <text evidence="1">Putative odorant or sperm cell receptor.</text>
</comment>
<keyword evidence="4" id="KW-1003">Cell membrane</keyword>
<keyword evidence="5 11" id="KW-0812">Transmembrane</keyword>
<accession>A0A7J7FLM7</accession>
<reference evidence="12 13" key="1">
    <citation type="journal article" date="2020" name="Mol. Biol. Evol.">
        <title>Interspecific Gene Flow and the Evolution of Specialization in Black and White Rhinoceros.</title>
        <authorList>
            <person name="Moodley Y."/>
            <person name="Westbury M.V."/>
            <person name="Russo I.M."/>
            <person name="Gopalakrishnan S."/>
            <person name="Rakotoarivelo A."/>
            <person name="Olsen R.A."/>
            <person name="Prost S."/>
            <person name="Tunstall T."/>
            <person name="Ryder O.A."/>
            <person name="Dalen L."/>
            <person name="Bruford M.W."/>
        </authorList>
    </citation>
    <scope>NUCLEOTIDE SEQUENCE [LARGE SCALE GENOMIC DNA]</scope>
    <source>
        <strain evidence="12">SBR-YM</strain>
        <tissue evidence="12">Skin</tissue>
    </source>
</reference>
<keyword evidence="9" id="KW-0675">Receptor</keyword>
<dbReference type="GO" id="GO:0005886">
    <property type="term" value="C:plasma membrane"/>
    <property type="evidence" value="ECO:0007669"/>
    <property type="project" value="UniProtKB-SubCell"/>
</dbReference>
<proteinExistence type="inferred from homology"/>
<name>A0A7J7FLM7_DICBM</name>
<keyword evidence="8 11" id="KW-0472">Membrane</keyword>
<evidence type="ECO:0000256" key="3">
    <source>
        <dbReference type="ARBA" id="ARBA00010663"/>
    </source>
</evidence>
<evidence type="ECO:0000256" key="6">
    <source>
        <dbReference type="ARBA" id="ARBA00022989"/>
    </source>
</evidence>
<dbReference type="SUPFAM" id="SSF81321">
    <property type="entry name" value="Family A G protein-coupled receptor-like"/>
    <property type="match status" value="1"/>
</dbReference>
<evidence type="ECO:0000256" key="11">
    <source>
        <dbReference type="SAM" id="Phobius"/>
    </source>
</evidence>
<evidence type="ECO:0000313" key="12">
    <source>
        <dbReference type="EMBL" id="KAF5928972.1"/>
    </source>
</evidence>
<feature type="transmembrane region" description="Helical" evidence="11">
    <location>
        <begin position="46"/>
        <end position="64"/>
    </location>
</feature>
<keyword evidence="10" id="KW-0807">Transducer</keyword>
<protein>
    <submittedName>
        <fullName evidence="12">Uncharacterized protein</fullName>
    </submittedName>
</protein>
<evidence type="ECO:0000256" key="9">
    <source>
        <dbReference type="ARBA" id="ARBA00023170"/>
    </source>
</evidence>
<comment type="caution">
    <text evidence="12">The sequence shown here is derived from an EMBL/GenBank/DDBJ whole genome shotgun (WGS) entry which is preliminary data.</text>
</comment>
<organism evidence="12 13">
    <name type="scientific">Diceros bicornis minor</name>
    <name type="common">South-central black rhinoceros</name>
    <dbReference type="NCBI Taxonomy" id="77932"/>
    <lineage>
        <taxon>Eukaryota</taxon>
        <taxon>Metazoa</taxon>
        <taxon>Chordata</taxon>
        <taxon>Craniata</taxon>
        <taxon>Vertebrata</taxon>
        <taxon>Euteleostomi</taxon>
        <taxon>Mammalia</taxon>
        <taxon>Eutheria</taxon>
        <taxon>Laurasiatheria</taxon>
        <taxon>Perissodactyla</taxon>
        <taxon>Rhinocerotidae</taxon>
        <taxon>Diceros</taxon>
    </lineage>
</organism>
<keyword evidence="13" id="KW-1185">Reference proteome</keyword>
<evidence type="ECO:0000256" key="5">
    <source>
        <dbReference type="ARBA" id="ARBA00022692"/>
    </source>
</evidence>
<dbReference type="PANTHER" id="PTHR48002">
    <property type="entry name" value="OLFACTORY RECEPTOR"/>
    <property type="match status" value="1"/>
</dbReference>
<sequence>MASRDHLGGWLLSCTCASQSHSHSALLFERGGPLLFHPEGTDKCIALVYALLTPFLNPIIYTLRNKEVKEAVKRVTMQFLEKH</sequence>
<dbReference type="Proteomes" id="UP000551758">
    <property type="component" value="Unassembled WGS sequence"/>
</dbReference>
<dbReference type="AlphaFoldDB" id="A0A7J7FLM7"/>
<evidence type="ECO:0000256" key="1">
    <source>
        <dbReference type="ARBA" id="ARBA00003929"/>
    </source>
</evidence>
<evidence type="ECO:0000256" key="10">
    <source>
        <dbReference type="ARBA" id="ARBA00023224"/>
    </source>
</evidence>
<gene>
    <name evidence="12" type="ORF">HPG69_002746</name>
</gene>
<dbReference type="Gene3D" id="1.10.1220.70">
    <property type="match status" value="1"/>
</dbReference>
<keyword evidence="7" id="KW-0297">G-protein coupled receptor</keyword>
<evidence type="ECO:0000256" key="2">
    <source>
        <dbReference type="ARBA" id="ARBA00004651"/>
    </source>
</evidence>
<evidence type="ECO:0000256" key="8">
    <source>
        <dbReference type="ARBA" id="ARBA00023136"/>
    </source>
</evidence>
<keyword evidence="6 11" id="KW-1133">Transmembrane helix</keyword>